<accession>A0A0D3GM92</accession>
<dbReference type="AlphaFoldDB" id="A0A0D3GM92"/>
<organism evidence="1">
    <name type="scientific">Oryza barthii</name>
    <dbReference type="NCBI Taxonomy" id="65489"/>
    <lineage>
        <taxon>Eukaryota</taxon>
        <taxon>Viridiplantae</taxon>
        <taxon>Streptophyta</taxon>
        <taxon>Embryophyta</taxon>
        <taxon>Tracheophyta</taxon>
        <taxon>Spermatophyta</taxon>
        <taxon>Magnoliopsida</taxon>
        <taxon>Liliopsida</taxon>
        <taxon>Poales</taxon>
        <taxon>Poaceae</taxon>
        <taxon>BOP clade</taxon>
        <taxon>Oryzoideae</taxon>
        <taxon>Oryzeae</taxon>
        <taxon>Oryzinae</taxon>
        <taxon>Oryza</taxon>
    </lineage>
</organism>
<name>A0A0D3GM92_9ORYZ</name>
<dbReference type="EnsemblPlants" id="OBART07G02970.1">
    <property type="protein sequence ID" value="OBART07G02970.1"/>
    <property type="gene ID" value="OBART07G02970"/>
</dbReference>
<sequence length="96" mass="10881">MAMRTLVSKLRIPAAASRRTPPTFRSFSSASQELGSTAARATAKVVYPYVGHKAIFEPAIARQNRYRWWLTFLRLIRNYVALNAAFRASSHVQKPE</sequence>
<proteinExistence type="predicted"/>
<evidence type="ECO:0000313" key="1">
    <source>
        <dbReference type="EnsemblPlants" id="OBART07G02970.1"/>
    </source>
</evidence>
<dbReference type="PaxDb" id="65489-OBART07G02970.1"/>
<reference evidence="1" key="2">
    <citation type="submission" date="2015-03" db="UniProtKB">
        <authorList>
            <consortium name="EnsemblPlants"/>
        </authorList>
    </citation>
    <scope>IDENTIFICATION</scope>
</reference>
<dbReference type="HOGENOM" id="CLU_183287_0_0_1"/>
<dbReference type="Gramene" id="OBART07G02970.1">
    <property type="protein sequence ID" value="OBART07G02970.1"/>
    <property type="gene ID" value="OBART07G02970"/>
</dbReference>
<protein>
    <submittedName>
        <fullName evidence="1">Uncharacterized protein</fullName>
    </submittedName>
</protein>
<evidence type="ECO:0000313" key="2">
    <source>
        <dbReference type="Proteomes" id="UP000026960"/>
    </source>
</evidence>
<reference evidence="1" key="1">
    <citation type="journal article" date="2009" name="Rice">
        <title>De Novo Next Generation Sequencing of Plant Genomes.</title>
        <authorList>
            <person name="Rounsley S."/>
            <person name="Marri P.R."/>
            <person name="Yu Y."/>
            <person name="He R."/>
            <person name="Sisneros N."/>
            <person name="Goicoechea J.L."/>
            <person name="Lee S.J."/>
            <person name="Angelova A."/>
            <person name="Kudrna D."/>
            <person name="Luo M."/>
            <person name="Affourtit J."/>
            <person name="Desany B."/>
            <person name="Knight J."/>
            <person name="Niazi F."/>
            <person name="Egholm M."/>
            <person name="Wing R.A."/>
        </authorList>
    </citation>
    <scope>NUCLEOTIDE SEQUENCE [LARGE SCALE GENOMIC DNA]</scope>
    <source>
        <strain evidence="1">cv. IRGC 105608</strain>
    </source>
</reference>
<keyword evidence="2" id="KW-1185">Reference proteome</keyword>
<dbReference type="Proteomes" id="UP000026960">
    <property type="component" value="Chromosome 7"/>
</dbReference>